<evidence type="ECO:0000256" key="10">
    <source>
        <dbReference type="ARBA" id="ARBA00023167"/>
    </source>
</evidence>
<dbReference type="InterPro" id="IPR001342">
    <property type="entry name" value="HDH_cat"/>
</dbReference>
<evidence type="ECO:0000256" key="6">
    <source>
        <dbReference type="ARBA" id="ARBA00022605"/>
    </source>
</evidence>
<dbReference type="CDD" id="cd04881">
    <property type="entry name" value="ACT_HSDH-Hom"/>
    <property type="match status" value="1"/>
</dbReference>
<dbReference type="PANTHER" id="PTHR43331:SF1">
    <property type="entry name" value="HOMOSERINE DEHYDROGENASE"/>
    <property type="match status" value="1"/>
</dbReference>
<dbReference type="SUPFAM" id="SSF55347">
    <property type="entry name" value="Glyceraldehyde-3-phosphate dehydrogenase-like, C-terminal domain"/>
    <property type="match status" value="1"/>
</dbReference>
<dbReference type="PIRSF" id="PIRSF000098">
    <property type="entry name" value="Homoser_dehydrog"/>
    <property type="match status" value="1"/>
</dbReference>
<dbReference type="SUPFAM" id="SSF51735">
    <property type="entry name" value="NAD(P)-binding Rossmann-fold domains"/>
    <property type="match status" value="1"/>
</dbReference>
<dbReference type="PANTHER" id="PTHR43331">
    <property type="entry name" value="HOMOSERINE DEHYDROGENASE"/>
    <property type="match status" value="1"/>
</dbReference>
<dbReference type="FunFam" id="3.30.360.10:FF:000005">
    <property type="entry name" value="Homoserine dehydrogenase"/>
    <property type="match status" value="1"/>
</dbReference>
<comment type="similarity">
    <text evidence="3 14">Belongs to the homoserine dehydrogenase family.</text>
</comment>
<comment type="caution">
    <text evidence="16">The sequence shown here is derived from an EMBL/GenBank/DDBJ whole genome shotgun (WGS) entry which is preliminary data.</text>
</comment>
<evidence type="ECO:0000256" key="4">
    <source>
        <dbReference type="ARBA" id="ARBA00013213"/>
    </source>
</evidence>
<organism evidence="16 17">
    <name type="scientific">Calditerrivibrio nitroreducens</name>
    <dbReference type="NCBI Taxonomy" id="477976"/>
    <lineage>
        <taxon>Bacteria</taxon>
        <taxon>Pseudomonadati</taxon>
        <taxon>Deferribacterota</taxon>
        <taxon>Deferribacteres</taxon>
        <taxon>Deferribacterales</taxon>
        <taxon>Calditerrivibrionaceae</taxon>
    </lineage>
</organism>
<keyword evidence="8 12" id="KW-0521">NADP</keyword>
<comment type="pathway">
    <text evidence="2 13">Amino-acid biosynthesis; L-methionine biosynthesis via de novo pathway; L-homoserine from L-aspartate: step 3/3.</text>
</comment>
<protein>
    <recommendedName>
        <fullName evidence="5 13">Homoserine dehydrogenase</fullName>
        <ecNumber evidence="4 13">1.1.1.3</ecNumber>
    </recommendedName>
</protein>
<dbReference type="NCBIfam" id="NF004976">
    <property type="entry name" value="PRK06349.1"/>
    <property type="match status" value="1"/>
</dbReference>
<evidence type="ECO:0000313" key="16">
    <source>
        <dbReference type="EMBL" id="PMP71562.1"/>
    </source>
</evidence>
<sequence>MSNRRVNVGIVGYGTVGKGTVNVLIDNANVIKEKTGIDIFVKSVADLKINEFDDQFLRQVPNKYTDANMIINDPYIDIVVELIGGYNAAKKVILDAIEKQKHVVTANKALLAVYGTEIFKKAEEKSVQLGFEGSVGGGIPIIKVLKEDLAANNVKEIYGIINGTANYILTRMEKEGKEFDEVLKDAQRLGYAEADPTFDIEGIDTAHKITILSSIAFNTIIPFDKVFVEGISSIKQVDIDFAKKLNCKIKLLAIAKKHENDIEVRVHPTMIPERYILSKVENVFNAIYLVSDKLDRTIHYGRGAGGLPTGSAVAGDIISIARDIVCGCQKRVPVLGFTKEYRSYFPVKNIDDIRSSFYLRFMALDKPGVLSKIAGVLGKYNISISAAIQPGDYSPGDVVPLVFMTHETIGRYVSDAVREIDSMDYVKSKTVVIRVEGAHRS</sequence>
<evidence type="ECO:0000256" key="8">
    <source>
        <dbReference type="ARBA" id="ARBA00022857"/>
    </source>
</evidence>
<dbReference type="Pfam" id="PF01842">
    <property type="entry name" value="ACT"/>
    <property type="match status" value="1"/>
</dbReference>
<dbReference type="GO" id="GO:0009086">
    <property type="term" value="P:methionine biosynthetic process"/>
    <property type="evidence" value="ECO:0007669"/>
    <property type="project" value="UniProtKB-KW"/>
</dbReference>
<evidence type="ECO:0000256" key="14">
    <source>
        <dbReference type="RuleBase" id="RU004171"/>
    </source>
</evidence>
<keyword evidence="7 13" id="KW-0791">Threonine biosynthesis</keyword>
<dbReference type="InterPro" id="IPR036291">
    <property type="entry name" value="NAD(P)-bd_dom_sf"/>
</dbReference>
<evidence type="ECO:0000256" key="9">
    <source>
        <dbReference type="ARBA" id="ARBA00023002"/>
    </source>
</evidence>
<feature type="binding site" evidence="12">
    <location>
        <begin position="11"/>
        <end position="18"/>
    </location>
    <ligand>
        <name>NADP(+)</name>
        <dbReference type="ChEBI" id="CHEBI:58349"/>
    </ligand>
</feature>
<dbReference type="Gene3D" id="3.30.360.10">
    <property type="entry name" value="Dihydrodipicolinate Reductase, domain 2"/>
    <property type="match status" value="1"/>
</dbReference>
<evidence type="ECO:0000256" key="13">
    <source>
        <dbReference type="RuleBase" id="RU000579"/>
    </source>
</evidence>
<dbReference type="EMBL" id="PNIN01000038">
    <property type="protein sequence ID" value="PMP71562.1"/>
    <property type="molecule type" value="Genomic_DNA"/>
</dbReference>
<evidence type="ECO:0000259" key="15">
    <source>
        <dbReference type="PROSITE" id="PS51671"/>
    </source>
</evidence>
<evidence type="ECO:0000256" key="3">
    <source>
        <dbReference type="ARBA" id="ARBA00006753"/>
    </source>
</evidence>
<evidence type="ECO:0000256" key="11">
    <source>
        <dbReference type="PIRSR" id="PIRSR000098-1"/>
    </source>
</evidence>
<dbReference type="InterPro" id="IPR019811">
    <property type="entry name" value="HDH_CS"/>
</dbReference>
<dbReference type="InterPro" id="IPR045865">
    <property type="entry name" value="ACT-like_dom_sf"/>
</dbReference>
<dbReference type="Gene3D" id="3.40.50.720">
    <property type="entry name" value="NAD(P)-binding Rossmann-like Domain"/>
    <property type="match status" value="1"/>
</dbReference>
<accession>A0A2J6WME2</accession>
<reference evidence="16 17" key="1">
    <citation type="submission" date="2018-01" db="EMBL/GenBank/DDBJ databases">
        <title>Metagenomic assembled genomes from two thermal pools in the Uzon Caldera, Kamchatka, Russia.</title>
        <authorList>
            <person name="Wilkins L."/>
            <person name="Ettinger C."/>
        </authorList>
    </citation>
    <scope>NUCLEOTIDE SEQUENCE [LARGE SCALE GENOMIC DNA]</scope>
    <source>
        <strain evidence="16">ZAV-05</strain>
    </source>
</reference>
<dbReference type="UniPathway" id="UPA00050">
    <property type="reaction ID" value="UER00063"/>
</dbReference>
<dbReference type="PROSITE" id="PS51671">
    <property type="entry name" value="ACT"/>
    <property type="match status" value="1"/>
</dbReference>
<dbReference type="InterPro" id="IPR016204">
    <property type="entry name" value="HDH"/>
</dbReference>
<dbReference type="SUPFAM" id="SSF55021">
    <property type="entry name" value="ACT-like"/>
    <property type="match status" value="1"/>
</dbReference>
<dbReference type="Pfam" id="PF03447">
    <property type="entry name" value="NAD_binding_3"/>
    <property type="match status" value="1"/>
</dbReference>
<feature type="binding site" evidence="12">
    <location>
        <position position="193"/>
    </location>
    <ligand>
        <name>L-homoserine</name>
        <dbReference type="ChEBI" id="CHEBI:57476"/>
    </ligand>
</feature>
<feature type="domain" description="ACT" evidence="15">
    <location>
        <begin position="358"/>
        <end position="434"/>
    </location>
</feature>
<evidence type="ECO:0000256" key="12">
    <source>
        <dbReference type="PIRSR" id="PIRSR000098-2"/>
    </source>
</evidence>
<dbReference type="InterPro" id="IPR005106">
    <property type="entry name" value="Asp/hSer_DH_NAD-bd"/>
</dbReference>
<dbReference type="EC" id="1.1.1.3" evidence="4 13"/>
<keyword evidence="10 13" id="KW-0486">Methionine biosynthesis</keyword>
<name>A0A2J6WME2_9BACT</name>
<evidence type="ECO:0000256" key="2">
    <source>
        <dbReference type="ARBA" id="ARBA00005062"/>
    </source>
</evidence>
<dbReference type="GO" id="GO:0004412">
    <property type="term" value="F:homoserine dehydrogenase activity"/>
    <property type="evidence" value="ECO:0007669"/>
    <property type="project" value="UniProtKB-EC"/>
</dbReference>
<gene>
    <name evidence="16" type="ORF">C0187_03430</name>
</gene>
<dbReference type="GO" id="GO:0050661">
    <property type="term" value="F:NADP binding"/>
    <property type="evidence" value="ECO:0007669"/>
    <property type="project" value="InterPro"/>
</dbReference>
<evidence type="ECO:0000256" key="7">
    <source>
        <dbReference type="ARBA" id="ARBA00022697"/>
    </source>
</evidence>
<dbReference type="GO" id="GO:0009088">
    <property type="term" value="P:threonine biosynthetic process"/>
    <property type="evidence" value="ECO:0007669"/>
    <property type="project" value="UniProtKB-UniPathway"/>
</dbReference>
<keyword evidence="9 13" id="KW-0560">Oxidoreductase</keyword>
<proteinExistence type="inferred from homology"/>
<keyword evidence="6 13" id="KW-0028">Amino-acid biosynthesis</keyword>
<evidence type="ECO:0000256" key="5">
    <source>
        <dbReference type="ARBA" id="ARBA00013376"/>
    </source>
</evidence>
<dbReference type="Proteomes" id="UP000242881">
    <property type="component" value="Unassembled WGS sequence"/>
</dbReference>
<dbReference type="UniPathway" id="UPA00051">
    <property type="reaction ID" value="UER00465"/>
</dbReference>
<comment type="pathway">
    <text evidence="1 13">Amino-acid biosynthesis; L-threonine biosynthesis; L-threonine from L-aspartate: step 3/5.</text>
</comment>
<feature type="active site" description="Proton donor" evidence="11">
    <location>
        <position position="208"/>
    </location>
</feature>
<dbReference type="PROSITE" id="PS01042">
    <property type="entry name" value="HOMOSER_DHGENASE"/>
    <property type="match status" value="1"/>
</dbReference>
<dbReference type="InterPro" id="IPR002912">
    <property type="entry name" value="ACT_dom"/>
</dbReference>
<evidence type="ECO:0000256" key="1">
    <source>
        <dbReference type="ARBA" id="ARBA00005056"/>
    </source>
</evidence>
<dbReference type="AlphaFoldDB" id="A0A2J6WME2"/>
<dbReference type="Gene3D" id="3.30.70.260">
    <property type="match status" value="1"/>
</dbReference>
<dbReference type="Pfam" id="PF00742">
    <property type="entry name" value="Homoserine_dh"/>
    <property type="match status" value="1"/>
</dbReference>
<comment type="catalytic activity">
    <reaction evidence="13">
        <text>L-homoserine + NADP(+) = L-aspartate 4-semialdehyde + NADPH + H(+)</text>
        <dbReference type="Rhea" id="RHEA:15761"/>
        <dbReference type="ChEBI" id="CHEBI:15378"/>
        <dbReference type="ChEBI" id="CHEBI:57476"/>
        <dbReference type="ChEBI" id="CHEBI:57783"/>
        <dbReference type="ChEBI" id="CHEBI:58349"/>
        <dbReference type="ChEBI" id="CHEBI:537519"/>
        <dbReference type="EC" id="1.1.1.3"/>
    </reaction>
</comment>
<evidence type="ECO:0000313" key="17">
    <source>
        <dbReference type="Proteomes" id="UP000242881"/>
    </source>
</evidence>
<feature type="binding site" evidence="12">
    <location>
        <position position="108"/>
    </location>
    <ligand>
        <name>NADPH</name>
        <dbReference type="ChEBI" id="CHEBI:57783"/>
    </ligand>
</feature>